<gene>
    <name evidence="3" type="primary">GIP</name>
    <name evidence="3" type="ORF">SNAT2548_LOCUS28060</name>
</gene>
<dbReference type="PANTHER" id="PTHR11439:SF467">
    <property type="entry name" value="INTEGRASE CATALYTIC DOMAIN-CONTAINING PROTEIN"/>
    <property type="match status" value="1"/>
</dbReference>
<evidence type="ECO:0000259" key="2">
    <source>
        <dbReference type="PROSITE" id="PS50011"/>
    </source>
</evidence>
<feature type="compositionally biased region" description="Polar residues" evidence="1">
    <location>
        <begin position="572"/>
        <end position="588"/>
    </location>
</feature>
<name>A0A812T2A8_9DINO</name>
<protein>
    <submittedName>
        <fullName evidence="3">GIP protein</fullName>
    </submittedName>
</protein>
<dbReference type="Proteomes" id="UP000604046">
    <property type="component" value="Unassembled WGS sequence"/>
</dbReference>
<evidence type="ECO:0000313" key="3">
    <source>
        <dbReference type="EMBL" id="CAE7501032.1"/>
    </source>
</evidence>
<evidence type="ECO:0000256" key="1">
    <source>
        <dbReference type="SAM" id="MobiDB-lite"/>
    </source>
</evidence>
<organism evidence="3 4">
    <name type="scientific">Symbiodinium natans</name>
    <dbReference type="NCBI Taxonomy" id="878477"/>
    <lineage>
        <taxon>Eukaryota</taxon>
        <taxon>Sar</taxon>
        <taxon>Alveolata</taxon>
        <taxon>Dinophyceae</taxon>
        <taxon>Suessiales</taxon>
        <taxon>Symbiodiniaceae</taxon>
        <taxon>Symbiodinium</taxon>
    </lineage>
</organism>
<feature type="region of interest" description="Disordered" evidence="1">
    <location>
        <begin position="572"/>
        <end position="592"/>
    </location>
</feature>
<reference evidence="3" key="1">
    <citation type="submission" date="2021-02" db="EMBL/GenBank/DDBJ databases">
        <authorList>
            <person name="Dougan E. K."/>
            <person name="Rhodes N."/>
            <person name="Thang M."/>
            <person name="Chan C."/>
        </authorList>
    </citation>
    <scope>NUCLEOTIDE SEQUENCE</scope>
</reference>
<keyword evidence="4" id="KW-1185">Reference proteome</keyword>
<comment type="caution">
    <text evidence="3">The sequence shown here is derived from an EMBL/GenBank/DDBJ whole genome shotgun (WGS) entry which is preliminary data.</text>
</comment>
<dbReference type="PROSITE" id="PS50011">
    <property type="entry name" value="PROTEIN_KINASE_DOM"/>
    <property type="match status" value="1"/>
</dbReference>
<feature type="domain" description="Protein kinase" evidence="2">
    <location>
        <begin position="1"/>
        <end position="338"/>
    </location>
</feature>
<dbReference type="SMART" id="SM00220">
    <property type="entry name" value="S_TKc"/>
    <property type="match status" value="1"/>
</dbReference>
<dbReference type="SUPFAM" id="SSF56112">
    <property type="entry name" value="Protein kinase-like (PK-like)"/>
    <property type="match status" value="1"/>
</dbReference>
<proteinExistence type="predicted"/>
<dbReference type="OrthoDB" id="1931513at2759"/>
<dbReference type="Pfam" id="PF00069">
    <property type="entry name" value="Pkinase"/>
    <property type="match status" value="1"/>
</dbReference>
<accession>A0A812T2A8</accession>
<sequence length="961" mass="108219">MGSRERLGEGSLGCVTKVAHVMTGEVFALKAIARQRVKEHCLQQYVEREVATQQRLNHPNIVRLYEYFEEMAATLTVEADASVESLKRLQNGDVLTLHVTQVTLAATSELAGKLRLPLPSVFNGAPESWEEWEWNFTIYVALFDADVSQLLERSAASDAEIEDAHFAQFGHPRAQQLHAFSRKLHVLSANLTSGAAKLLVRQNIGGNVFEAWRRLKQKFSMPDAQRGHSLLAQVLDWRFNTATFEQDFNAWETVKIRYEALTGALLPDGVLIVSVDASGHCNFPERESLEHFEVFEERLESECTEEQLQNAISTKWVKRPKRDGVRCPVCVRGFDQLLRYLQGTKACVLTLRPRVKLREHMTSLDVVTYVDSDWAGCVQTRKSTSGVAVFFNGALIASQSRAQQTIATSSGEAELYSIGLGTSECLFVKSLLLEMEITSKINIRVFTGSSVCDISGFPEVRMLQNLPRADLQDFTSAADISVATSCLGFFACRHGLLTASPHDAPVMDLRHFFWCSFCCVDGVELQTGLCPIFLGHDFFTSHRIVLAKRDFFVIAELYNRFYFNFVHNNGTQGSGSRTSCLGTSSSEFPSRGVTPELRYTSSLREQVRGLHPMMFLRMNQAADLLRVSFYGREAARLLGRGREHFGWTHFAGMSDFAIDNPNYTHHNTVEDFLEALRTGKQVTKLFVPNTSEFGAIYACLQLRPGDNDFMIGGLQALMLFPGVFGGSTSYVSNEVDFYLHFSPVFTAPNFIDRMPELSVRLWYCATLHILLTWLSKGGTPLRLQSAMQPFAGDHLNFCMCPRAAIWLASFGLQLMLEENPTSANVHLRSPIGLLSVRLTSQQITNFIDGNHFRVWNRRYIDYFINVTSGDIEITSAMANTMSILKLPGTWQDFFTLAWNQTSHGRNRYMHMPLRPSDFSRFDEASEGDFWISRALAVQSLRARYRGALLKCTSDLRTSNFT</sequence>
<dbReference type="PANTHER" id="PTHR11439">
    <property type="entry name" value="GAG-POL-RELATED RETROTRANSPOSON"/>
    <property type="match status" value="1"/>
</dbReference>
<dbReference type="InterPro" id="IPR000719">
    <property type="entry name" value="Prot_kinase_dom"/>
</dbReference>
<dbReference type="EMBL" id="CAJNDS010002501">
    <property type="protein sequence ID" value="CAE7501032.1"/>
    <property type="molecule type" value="Genomic_DNA"/>
</dbReference>
<dbReference type="GO" id="GO:0004672">
    <property type="term" value="F:protein kinase activity"/>
    <property type="evidence" value="ECO:0007669"/>
    <property type="project" value="InterPro"/>
</dbReference>
<dbReference type="Gene3D" id="3.30.200.20">
    <property type="entry name" value="Phosphorylase Kinase, domain 1"/>
    <property type="match status" value="1"/>
</dbReference>
<dbReference type="AlphaFoldDB" id="A0A812T2A8"/>
<dbReference type="GO" id="GO:0005524">
    <property type="term" value="F:ATP binding"/>
    <property type="evidence" value="ECO:0007669"/>
    <property type="project" value="InterPro"/>
</dbReference>
<dbReference type="CDD" id="cd09272">
    <property type="entry name" value="RNase_HI_RT_Ty1"/>
    <property type="match status" value="1"/>
</dbReference>
<evidence type="ECO:0000313" key="4">
    <source>
        <dbReference type="Proteomes" id="UP000604046"/>
    </source>
</evidence>
<dbReference type="InterPro" id="IPR011009">
    <property type="entry name" value="Kinase-like_dom_sf"/>
</dbReference>